<dbReference type="InterPro" id="IPR013839">
    <property type="entry name" value="DNAligase_adenylation"/>
</dbReference>
<feature type="binding site" evidence="14">
    <location>
        <position position="442"/>
    </location>
    <ligand>
        <name>Zn(2+)</name>
        <dbReference type="ChEBI" id="CHEBI:29105"/>
    </ligand>
</feature>
<keyword evidence="7 14" id="KW-0227">DNA damage</keyword>
<evidence type="ECO:0000313" key="17">
    <source>
        <dbReference type="Proteomes" id="UP000228775"/>
    </source>
</evidence>
<dbReference type="Gene3D" id="6.20.10.30">
    <property type="match status" value="1"/>
</dbReference>
<comment type="function">
    <text evidence="1 14">DNA ligase that catalyzes the formation of phosphodiester linkages between 5'-phosphoryl and 3'-hydroxyl groups in double-stranded DNA using NAD as a coenzyme and as the energy source for the reaction. It is essential for DNA replication and repair of damaged DNA.</text>
</comment>
<dbReference type="SUPFAM" id="SSF50249">
    <property type="entry name" value="Nucleic acid-binding proteins"/>
    <property type="match status" value="1"/>
</dbReference>
<dbReference type="InterPro" id="IPR033136">
    <property type="entry name" value="DNA_ligase_CS"/>
</dbReference>
<dbReference type="PANTHER" id="PTHR23389:SF9">
    <property type="entry name" value="DNA LIGASE"/>
    <property type="match status" value="1"/>
</dbReference>
<dbReference type="PROSITE" id="PS50172">
    <property type="entry name" value="BRCT"/>
    <property type="match status" value="1"/>
</dbReference>
<dbReference type="SUPFAM" id="SSF52113">
    <property type="entry name" value="BRCT domain"/>
    <property type="match status" value="1"/>
</dbReference>
<evidence type="ECO:0000256" key="4">
    <source>
        <dbReference type="ARBA" id="ARBA00022598"/>
    </source>
</evidence>
<keyword evidence="4 14" id="KW-0436">Ligase</keyword>
<dbReference type="InterPro" id="IPR013840">
    <property type="entry name" value="DNAligase_N"/>
</dbReference>
<dbReference type="CDD" id="cd17748">
    <property type="entry name" value="BRCT_DNA_ligase_like"/>
    <property type="match status" value="1"/>
</dbReference>
<accession>A0A2M7AXL0</accession>
<dbReference type="GO" id="GO:0006281">
    <property type="term" value="P:DNA repair"/>
    <property type="evidence" value="ECO:0007669"/>
    <property type="project" value="UniProtKB-KW"/>
</dbReference>
<comment type="similarity">
    <text evidence="13 14">Belongs to the NAD-dependent DNA ligase family. LigA subfamily.</text>
</comment>
<comment type="catalytic activity">
    <reaction evidence="12 14">
        <text>NAD(+) + (deoxyribonucleotide)n-3'-hydroxyl + 5'-phospho-(deoxyribonucleotide)m = (deoxyribonucleotide)n+m + AMP + beta-nicotinamide D-nucleotide.</text>
        <dbReference type="EC" id="6.5.1.2"/>
    </reaction>
</comment>
<dbReference type="PROSITE" id="PS01056">
    <property type="entry name" value="DNA_LIGASE_N2"/>
    <property type="match status" value="1"/>
</dbReference>
<name>A0A2M7AXL0_9BACT</name>
<feature type="binding site" evidence="14">
    <location>
        <position position="439"/>
    </location>
    <ligand>
        <name>Zn(2+)</name>
        <dbReference type="ChEBI" id="CHEBI:29105"/>
    </ligand>
</feature>
<keyword evidence="5 14" id="KW-0235">DNA replication</keyword>
<dbReference type="SUPFAM" id="SSF47781">
    <property type="entry name" value="RuvA domain 2-like"/>
    <property type="match status" value="1"/>
</dbReference>
<gene>
    <name evidence="14" type="primary">ligA</name>
    <name evidence="16" type="ORF">COS76_01185</name>
</gene>
<evidence type="ECO:0000256" key="13">
    <source>
        <dbReference type="ARBA" id="ARBA00060881"/>
    </source>
</evidence>
<feature type="binding site" evidence="14">
    <location>
        <position position="129"/>
    </location>
    <ligand>
        <name>NAD(+)</name>
        <dbReference type="ChEBI" id="CHEBI:57540"/>
    </ligand>
</feature>
<keyword evidence="10 14" id="KW-0520">NAD</keyword>
<dbReference type="AlphaFoldDB" id="A0A2M7AXL0"/>
<dbReference type="Proteomes" id="UP000228775">
    <property type="component" value="Unassembled WGS sequence"/>
</dbReference>
<dbReference type="GO" id="GO:0003911">
    <property type="term" value="F:DNA ligase (NAD+) activity"/>
    <property type="evidence" value="ECO:0007669"/>
    <property type="project" value="UniProtKB-UniRule"/>
</dbReference>
<evidence type="ECO:0000256" key="14">
    <source>
        <dbReference type="HAMAP-Rule" id="MF_01588"/>
    </source>
</evidence>
<feature type="binding site" evidence="14">
    <location>
        <begin position="83"/>
        <end position="84"/>
    </location>
    <ligand>
        <name>NAD(+)</name>
        <dbReference type="ChEBI" id="CHEBI:57540"/>
    </ligand>
</feature>
<dbReference type="Pfam" id="PF03120">
    <property type="entry name" value="OB_DNA_ligase"/>
    <property type="match status" value="1"/>
</dbReference>
<feature type="domain" description="BRCT" evidence="15">
    <location>
        <begin position="619"/>
        <end position="696"/>
    </location>
</feature>
<feature type="binding site" evidence="14">
    <location>
        <position position="457"/>
    </location>
    <ligand>
        <name>Zn(2+)</name>
        <dbReference type="ChEBI" id="CHEBI:29105"/>
    </ligand>
</feature>
<dbReference type="Gene3D" id="2.40.50.140">
    <property type="entry name" value="Nucleic acid-binding proteins"/>
    <property type="match status" value="1"/>
</dbReference>
<evidence type="ECO:0000256" key="11">
    <source>
        <dbReference type="ARBA" id="ARBA00023204"/>
    </source>
</evidence>
<dbReference type="SUPFAM" id="SSF56091">
    <property type="entry name" value="DNA ligase/mRNA capping enzyme, catalytic domain"/>
    <property type="match status" value="1"/>
</dbReference>
<dbReference type="EMBL" id="PEVY01000025">
    <property type="protein sequence ID" value="PIU75371.1"/>
    <property type="molecule type" value="Genomic_DNA"/>
</dbReference>
<feature type="binding site" evidence="14">
    <location>
        <position position="462"/>
    </location>
    <ligand>
        <name>Zn(2+)</name>
        <dbReference type="ChEBI" id="CHEBI:29105"/>
    </ligand>
</feature>
<keyword evidence="11 14" id="KW-0234">DNA repair</keyword>
<dbReference type="HAMAP" id="MF_01588">
    <property type="entry name" value="DNA_ligase_A"/>
    <property type="match status" value="1"/>
</dbReference>
<dbReference type="Pfam" id="PF00533">
    <property type="entry name" value="BRCT"/>
    <property type="match status" value="1"/>
</dbReference>
<feature type="binding site" evidence="14">
    <location>
        <position position="152"/>
    </location>
    <ligand>
        <name>NAD(+)</name>
        <dbReference type="ChEBI" id="CHEBI:57540"/>
    </ligand>
</feature>
<reference evidence="17" key="1">
    <citation type="submission" date="2017-09" db="EMBL/GenBank/DDBJ databases">
        <title>Depth-based differentiation of microbial function through sediment-hosted aquifers and enrichment of novel symbionts in the deep terrestrial subsurface.</title>
        <authorList>
            <person name="Probst A.J."/>
            <person name="Ladd B."/>
            <person name="Jarett J.K."/>
            <person name="Geller-Mcgrath D.E."/>
            <person name="Sieber C.M.K."/>
            <person name="Emerson J.B."/>
            <person name="Anantharaman K."/>
            <person name="Thomas B.C."/>
            <person name="Malmstrom R."/>
            <person name="Stieglmeier M."/>
            <person name="Klingl A."/>
            <person name="Woyke T."/>
            <person name="Ryan C.M."/>
            <person name="Banfield J.F."/>
        </authorList>
    </citation>
    <scope>NUCLEOTIDE SEQUENCE [LARGE SCALE GENOMIC DNA]</scope>
</reference>
<dbReference type="FunFam" id="1.10.150.20:FF:000006">
    <property type="entry name" value="DNA ligase"/>
    <property type="match status" value="1"/>
</dbReference>
<dbReference type="Gene3D" id="3.30.470.30">
    <property type="entry name" value="DNA ligase/mRNA capping enzyme"/>
    <property type="match status" value="1"/>
</dbReference>
<sequence length="696" mass="77698">MVKQQVQQRILVLRKAINHHRYLYHVLDKQEIDDAAFDSLKHELWQLEQQFPDLTTLDSPTQRVGGEPLDKFIKVQHQTPMFSLEDVFSFEELVDWEKRIKKMVLPPNRSRPLVKGAGWGGGQLDYFVELKIDGFAVALIYEKGILQTGATRGNGKVGEDVTQNLKTIESIPLQLRRPSEKELVGAGLSQVISLAKIFNSRFEVRGEVVMTKKIFEQINAKRRQKNQALYANPRNTAAGSIRQLNPKIAASRHLEFLSYDIVSGVGQELHSQEHLLLPFLGFKVDKHFEKCSDLENARLFHQKINKIRDGLPYQIDGLVVSVDDNEIFVKLGVAGKAPRGAIAYKFPGKQATTIVEKIILSIGRTGALTPVAILKSVKVGGTMISRATLHNVDEIKRLDVRSGDTVVIQRAGDVIPDVVSVIKELRPKNTTEFKMPARCPVCNSPVVRAKGEVIYRCGNLKCGAILKEQFYHFVSRHAFDIVGLGPKIIDQLMDSGLIIDVADIFKLTEGDLVPLERFAAKSAKNLVLAINRSKQIALSRFIYALGIRHVGEETATDLAVRFGSLSALQRTTLDNLRLVRDIGEVVAKSIVDYFSNKRNLNLIDKLLAAGVKIKSEPKKIGQRLADQSFVFTGELVKMSRDQAKNKVRALGGDISESVSRQADFVVAGLNPGTKYQKAKKLGVKIIDEKEFLNMIF</sequence>
<dbReference type="InterPro" id="IPR001357">
    <property type="entry name" value="BRCT_dom"/>
</dbReference>
<evidence type="ECO:0000256" key="6">
    <source>
        <dbReference type="ARBA" id="ARBA00022723"/>
    </source>
</evidence>
<dbReference type="GO" id="GO:0046872">
    <property type="term" value="F:metal ion binding"/>
    <property type="evidence" value="ECO:0007669"/>
    <property type="project" value="UniProtKB-KW"/>
</dbReference>
<evidence type="ECO:0000256" key="7">
    <source>
        <dbReference type="ARBA" id="ARBA00022763"/>
    </source>
</evidence>
<dbReference type="CDD" id="cd00114">
    <property type="entry name" value="LIGANc"/>
    <property type="match status" value="1"/>
</dbReference>
<dbReference type="GO" id="GO:0006260">
    <property type="term" value="P:DNA replication"/>
    <property type="evidence" value="ECO:0007669"/>
    <property type="project" value="UniProtKB-KW"/>
</dbReference>
<dbReference type="EC" id="6.5.1.2" evidence="2 14"/>
<evidence type="ECO:0000256" key="1">
    <source>
        <dbReference type="ARBA" id="ARBA00004067"/>
    </source>
</evidence>
<keyword evidence="8 14" id="KW-0862">Zinc</keyword>
<dbReference type="InterPro" id="IPR001679">
    <property type="entry name" value="DNA_ligase"/>
</dbReference>
<protein>
    <recommendedName>
        <fullName evidence="3 14">DNA ligase</fullName>
        <ecNumber evidence="2 14">6.5.1.2</ecNumber>
    </recommendedName>
    <alternativeName>
        <fullName evidence="14">Polydeoxyribonucleotide synthase [NAD(+)]</fullName>
    </alternativeName>
</protein>
<evidence type="ECO:0000256" key="9">
    <source>
        <dbReference type="ARBA" id="ARBA00022842"/>
    </source>
</evidence>
<dbReference type="InterPro" id="IPR010994">
    <property type="entry name" value="RuvA_2-like"/>
</dbReference>
<dbReference type="PIRSF" id="PIRSF001604">
    <property type="entry name" value="LigA"/>
    <property type="match status" value="1"/>
</dbReference>
<dbReference type="Pfam" id="PF01653">
    <property type="entry name" value="DNA_ligase_aden"/>
    <property type="match status" value="1"/>
</dbReference>
<dbReference type="Gene3D" id="3.40.50.10190">
    <property type="entry name" value="BRCT domain"/>
    <property type="match status" value="1"/>
</dbReference>
<feature type="binding site" evidence="14">
    <location>
        <begin position="34"/>
        <end position="38"/>
    </location>
    <ligand>
        <name>NAD(+)</name>
        <dbReference type="ChEBI" id="CHEBI:57540"/>
    </ligand>
</feature>
<dbReference type="InterPro" id="IPR012340">
    <property type="entry name" value="NA-bd_OB-fold"/>
</dbReference>
<dbReference type="Gene3D" id="1.10.287.610">
    <property type="entry name" value="Helix hairpin bin"/>
    <property type="match status" value="1"/>
</dbReference>
<dbReference type="PANTHER" id="PTHR23389">
    <property type="entry name" value="CHROMOSOME TRANSMISSION FIDELITY FACTOR 18"/>
    <property type="match status" value="1"/>
</dbReference>
<comment type="caution">
    <text evidence="16">The sequence shown here is derived from an EMBL/GenBank/DDBJ whole genome shotgun (WGS) entry which is preliminary data.</text>
</comment>
<keyword evidence="9 14" id="KW-0460">Magnesium</keyword>
<evidence type="ECO:0000313" key="16">
    <source>
        <dbReference type="EMBL" id="PIU75371.1"/>
    </source>
</evidence>
<dbReference type="InterPro" id="IPR004150">
    <property type="entry name" value="NAD_DNA_ligase_OB"/>
</dbReference>
<evidence type="ECO:0000259" key="15">
    <source>
        <dbReference type="PROSITE" id="PS50172"/>
    </source>
</evidence>
<keyword evidence="6 14" id="KW-0479">Metal-binding</keyword>
<evidence type="ECO:0000256" key="5">
    <source>
        <dbReference type="ARBA" id="ARBA00022705"/>
    </source>
</evidence>
<evidence type="ECO:0000256" key="8">
    <source>
        <dbReference type="ARBA" id="ARBA00022833"/>
    </source>
</evidence>
<feature type="active site" description="N6-AMP-lysine intermediate" evidence="14">
    <location>
        <position position="131"/>
    </location>
</feature>
<evidence type="ECO:0000256" key="3">
    <source>
        <dbReference type="ARBA" id="ARBA00013308"/>
    </source>
</evidence>
<dbReference type="FunFam" id="2.40.50.140:FF:000012">
    <property type="entry name" value="DNA ligase"/>
    <property type="match status" value="1"/>
</dbReference>
<comment type="cofactor">
    <cofactor evidence="14">
        <name>Mg(2+)</name>
        <dbReference type="ChEBI" id="CHEBI:18420"/>
    </cofactor>
    <cofactor evidence="14">
        <name>Mn(2+)</name>
        <dbReference type="ChEBI" id="CHEBI:29035"/>
    </cofactor>
</comment>
<evidence type="ECO:0000256" key="12">
    <source>
        <dbReference type="ARBA" id="ARBA00034005"/>
    </source>
</evidence>
<dbReference type="NCBIfam" id="NF005932">
    <property type="entry name" value="PRK07956.1"/>
    <property type="match status" value="1"/>
</dbReference>
<evidence type="ECO:0000256" key="2">
    <source>
        <dbReference type="ARBA" id="ARBA00012722"/>
    </source>
</evidence>
<feature type="binding site" evidence="14">
    <location>
        <position position="345"/>
    </location>
    <ligand>
        <name>NAD(+)</name>
        <dbReference type="ChEBI" id="CHEBI:57540"/>
    </ligand>
</feature>
<comment type="caution">
    <text evidence="14">Lacks conserved residue(s) required for the propagation of feature annotation.</text>
</comment>
<keyword evidence="14" id="KW-0464">Manganese</keyword>
<dbReference type="Pfam" id="PF03119">
    <property type="entry name" value="DNA_ligase_ZBD"/>
    <property type="match status" value="1"/>
</dbReference>
<proteinExistence type="inferred from homology"/>
<dbReference type="InterPro" id="IPR004149">
    <property type="entry name" value="Znf_DNAligase_C4"/>
</dbReference>
<dbReference type="Pfam" id="PF12826">
    <property type="entry name" value="HHH_2"/>
    <property type="match status" value="1"/>
</dbReference>
<dbReference type="InterPro" id="IPR036420">
    <property type="entry name" value="BRCT_dom_sf"/>
</dbReference>
<dbReference type="FunFam" id="1.10.150.20:FF:000007">
    <property type="entry name" value="DNA ligase"/>
    <property type="match status" value="1"/>
</dbReference>
<dbReference type="Gene3D" id="1.10.150.20">
    <property type="entry name" value="5' to 3' exonuclease, C-terminal subdomain"/>
    <property type="match status" value="2"/>
</dbReference>
<dbReference type="InterPro" id="IPR041663">
    <property type="entry name" value="DisA/LigA_HHH"/>
</dbReference>
<feature type="binding site" evidence="14">
    <location>
        <position position="207"/>
    </location>
    <ligand>
        <name>NAD(+)</name>
        <dbReference type="ChEBI" id="CHEBI:57540"/>
    </ligand>
</feature>
<evidence type="ECO:0000256" key="10">
    <source>
        <dbReference type="ARBA" id="ARBA00023027"/>
    </source>
</evidence>
<dbReference type="NCBIfam" id="TIGR00575">
    <property type="entry name" value="dnlj"/>
    <property type="match status" value="1"/>
</dbReference>
<dbReference type="SMART" id="SM00292">
    <property type="entry name" value="BRCT"/>
    <property type="match status" value="1"/>
</dbReference>
<organism evidence="16 17">
    <name type="scientific">Candidatus Portnoybacteria bacterium CG06_land_8_20_14_3_00_39_12</name>
    <dbReference type="NCBI Taxonomy" id="1974809"/>
    <lineage>
        <taxon>Bacteria</taxon>
        <taxon>Candidatus Portnoyibacteriota</taxon>
    </lineage>
</organism>
<dbReference type="SMART" id="SM00532">
    <property type="entry name" value="LIGANc"/>
    <property type="match status" value="1"/>
</dbReference>